<proteinExistence type="predicted"/>
<dbReference type="OrthoDB" id="4191708at2"/>
<evidence type="ECO:0000256" key="1">
    <source>
        <dbReference type="SAM" id="Coils"/>
    </source>
</evidence>
<protein>
    <submittedName>
        <fullName evidence="3">Uncharacterized protein</fullName>
    </submittedName>
</protein>
<dbReference type="RefSeq" id="WP_146480557.1">
    <property type="nucleotide sequence ID" value="NZ_CP042266.1"/>
</dbReference>
<evidence type="ECO:0000313" key="4">
    <source>
        <dbReference type="Proteomes" id="UP000320580"/>
    </source>
</evidence>
<feature type="coiled-coil region" evidence="1">
    <location>
        <begin position="11"/>
        <end position="45"/>
    </location>
</feature>
<dbReference type="Proteomes" id="UP000320580">
    <property type="component" value="Chromosome"/>
</dbReference>
<name>A0A5B8IF64_9ACTN</name>
<feature type="region of interest" description="Disordered" evidence="2">
    <location>
        <begin position="51"/>
        <end position="101"/>
    </location>
</feature>
<organism evidence="3 4">
    <name type="scientific">Streptomyces qinzhouensis</name>
    <dbReference type="NCBI Taxonomy" id="2599401"/>
    <lineage>
        <taxon>Bacteria</taxon>
        <taxon>Bacillati</taxon>
        <taxon>Actinomycetota</taxon>
        <taxon>Actinomycetes</taxon>
        <taxon>Kitasatosporales</taxon>
        <taxon>Streptomycetaceae</taxon>
        <taxon>Streptomyces</taxon>
    </lineage>
</organism>
<reference evidence="3 4" key="1">
    <citation type="submission" date="2019-07" db="EMBL/GenBank/DDBJ databases">
        <authorList>
            <person name="Zhu P."/>
        </authorList>
    </citation>
    <scope>NUCLEOTIDE SEQUENCE [LARGE SCALE GENOMIC DNA]</scope>
    <source>
        <strain evidence="3 4">SSL-25</strain>
    </source>
</reference>
<dbReference type="AlphaFoldDB" id="A0A5B8IF64"/>
<evidence type="ECO:0000313" key="3">
    <source>
        <dbReference type="EMBL" id="QDY77228.1"/>
    </source>
</evidence>
<keyword evidence="4" id="KW-1185">Reference proteome</keyword>
<keyword evidence="1" id="KW-0175">Coiled coil</keyword>
<dbReference type="KEGG" id="sqz:FQU76_12665"/>
<dbReference type="EMBL" id="CP042266">
    <property type="protein sequence ID" value="QDY77228.1"/>
    <property type="molecule type" value="Genomic_DNA"/>
</dbReference>
<accession>A0A5B8IF64</accession>
<evidence type="ECO:0000256" key="2">
    <source>
        <dbReference type="SAM" id="MobiDB-lite"/>
    </source>
</evidence>
<feature type="region of interest" description="Disordered" evidence="2">
    <location>
        <begin position="165"/>
        <end position="200"/>
    </location>
</feature>
<gene>
    <name evidence="3" type="ORF">FQU76_12665</name>
</gene>
<sequence>MSEFELLDRRERALRAEADVLDQEAAEIRRRREAVEAKLRRVAETRAALDEFLVEDSEAAGEPEADESDAEAGRTDPDDAVAAEAESTESPAGDADLGCGMREPVGMEEARRRAVTLLASSGRKMRARAIAEAIGEDVSTPARVETTRGRLKTLVAEGVLEEEPPGVFFTAASPLPEDDAPEPERGEAGGEGAAESPASA</sequence>
<feature type="compositionally biased region" description="Acidic residues" evidence="2">
    <location>
        <begin position="52"/>
        <end position="70"/>
    </location>
</feature>